<evidence type="ECO:0000256" key="6">
    <source>
        <dbReference type="ARBA" id="ARBA00023136"/>
    </source>
</evidence>
<feature type="transmembrane region" description="Helical" evidence="9">
    <location>
        <begin position="110"/>
        <end position="135"/>
    </location>
</feature>
<keyword evidence="5" id="KW-0297">G-protein coupled receptor</keyword>
<dbReference type="CDD" id="cd15203">
    <property type="entry name" value="7tmA_NPYR-like"/>
    <property type="match status" value="1"/>
</dbReference>
<feature type="transmembrane region" description="Helical" evidence="9">
    <location>
        <begin position="147"/>
        <end position="172"/>
    </location>
</feature>
<feature type="transmembrane region" description="Helical" evidence="9">
    <location>
        <begin position="363"/>
        <end position="388"/>
    </location>
</feature>
<comment type="similarity">
    <text evidence="2">Belongs to the G-protein coupled receptor 1 family.</text>
</comment>
<feature type="transmembrane region" description="Helical" evidence="9">
    <location>
        <begin position="222"/>
        <end position="246"/>
    </location>
</feature>
<evidence type="ECO:0000313" key="12">
    <source>
        <dbReference type="Proteomes" id="UP000283509"/>
    </source>
</evidence>
<feature type="transmembrane region" description="Helical" evidence="9">
    <location>
        <begin position="274"/>
        <end position="296"/>
    </location>
</feature>
<reference evidence="11 12" key="2">
    <citation type="submission" date="2019-01" db="EMBL/GenBank/DDBJ databases">
        <title>The decoding of complex shrimp genome reveals the adaptation for benthos swimmer, frequently molting mechanism and breeding impact on genome.</title>
        <authorList>
            <person name="Sun Y."/>
            <person name="Gao Y."/>
            <person name="Yu Y."/>
        </authorList>
    </citation>
    <scope>NUCLEOTIDE SEQUENCE [LARGE SCALE GENOMIC DNA]</scope>
    <source>
        <tissue evidence="11">Muscle</tissue>
    </source>
</reference>
<name>A0A423SGK2_PENVA</name>
<feature type="domain" description="G-protein coupled receptors family 1 profile" evidence="10">
    <location>
        <begin position="126"/>
        <end position="385"/>
    </location>
</feature>
<dbReference type="PRINTS" id="PR00237">
    <property type="entry name" value="GPCRRHODOPSN"/>
</dbReference>
<keyword evidence="7" id="KW-0675">Receptor</keyword>
<dbReference type="Pfam" id="PF00001">
    <property type="entry name" value="7tm_1"/>
    <property type="match status" value="1"/>
</dbReference>
<dbReference type="PRINTS" id="PR01012">
    <property type="entry name" value="NRPEPTIDEYR"/>
</dbReference>
<sequence>MLEEPSVSLEEEALLGDAVTAARGEKADDDIVGISCREPGPCPYPGPVAQHSDMASEVVTIDRLSKMLLDPAFVTTINESSSSLFNFSIHDAYQIISDSQEGYLDGTTKIVFIVFYVILIVFGVTGNLMVGWVIWRKRAMRTPRNLYIINLTVSDLSMCLVCMPFTLVGLLYKNWNMGSVICKLVPVLQGTNIMVSPATVVAIAVDRYATIVQVGRSSRSRFHVVASIAVIWTASVLFTLPLYFYYVVEEVKLHHILLFSRCLDVWPSRGVKNVWIIALLLTQYGIPIMVLSVVHARIKRYLGQHMMGQYDARRAQKEIERNNKTTILLSTIAVAFAVSWLPWNIVNLLADFEYKGFSDPTYLYTVFGACHMIAMSSACINPVLYGWLNTNLRRELLEVLPPFLVKLGWILPKSWRRREGDSPTRPPESVTLLVFQANQTNSIQTVAHPPQTTTIIIKEDM</sequence>
<protein>
    <submittedName>
        <fullName evidence="11">Neuropeptide GPCR A38</fullName>
    </submittedName>
</protein>
<comment type="caution">
    <text evidence="11">The sequence shown here is derived from an EMBL/GenBank/DDBJ whole genome shotgun (WGS) entry which is preliminary data.</text>
</comment>
<evidence type="ECO:0000256" key="5">
    <source>
        <dbReference type="ARBA" id="ARBA00023040"/>
    </source>
</evidence>
<reference evidence="11 12" key="1">
    <citation type="submission" date="2018-04" db="EMBL/GenBank/DDBJ databases">
        <authorList>
            <person name="Zhang X."/>
            <person name="Yuan J."/>
            <person name="Li F."/>
            <person name="Xiang J."/>
        </authorList>
    </citation>
    <scope>NUCLEOTIDE SEQUENCE [LARGE SCALE GENOMIC DNA]</scope>
    <source>
        <tissue evidence="11">Muscle</tissue>
    </source>
</reference>
<dbReference type="GO" id="GO:0016020">
    <property type="term" value="C:membrane"/>
    <property type="evidence" value="ECO:0007669"/>
    <property type="project" value="UniProtKB-SubCell"/>
</dbReference>
<dbReference type="GO" id="GO:0004983">
    <property type="term" value="F:neuropeptide Y receptor activity"/>
    <property type="evidence" value="ECO:0007669"/>
    <property type="project" value="InterPro"/>
</dbReference>
<dbReference type="Proteomes" id="UP000283509">
    <property type="component" value="Unassembled WGS sequence"/>
</dbReference>
<dbReference type="EMBL" id="QCYY01003447">
    <property type="protein sequence ID" value="ROT63378.1"/>
    <property type="molecule type" value="Genomic_DNA"/>
</dbReference>
<evidence type="ECO:0000256" key="7">
    <source>
        <dbReference type="ARBA" id="ARBA00023170"/>
    </source>
</evidence>
<keyword evidence="3 9" id="KW-0812">Transmembrane</keyword>
<dbReference type="InterPro" id="IPR000611">
    <property type="entry name" value="NPY_rcpt"/>
</dbReference>
<dbReference type="PANTHER" id="PTHR24235">
    <property type="entry name" value="NEUROPEPTIDE Y RECEPTOR"/>
    <property type="match status" value="1"/>
</dbReference>
<evidence type="ECO:0000256" key="1">
    <source>
        <dbReference type="ARBA" id="ARBA00004141"/>
    </source>
</evidence>
<keyword evidence="4 9" id="KW-1133">Transmembrane helix</keyword>
<evidence type="ECO:0000256" key="9">
    <source>
        <dbReference type="SAM" id="Phobius"/>
    </source>
</evidence>
<proteinExistence type="inferred from homology"/>
<evidence type="ECO:0000256" key="3">
    <source>
        <dbReference type="ARBA" id="ARBA00022692"/>
    </source>
</evidence>
<evidence type="ECO:0000259" key="10">
    <source>
        <dbReference type="PROSITE" id="PS50262"/>
    </source>
</evidence>
<keyword evidence="8" id="KW-0807">Transducer</keyword>
<dbReference type="InterPro" id="IPR017452">
    <property type="entry name" value="GPCR_Rhodpsn_7TM"/>
</dbReference>
<dbReference type="PANTHER" id="PTHR24235:SF12">
    <property type="entry name" value="G-PROTEIN COUPLED RECEPTORS FAMILY 1 PROFILE DOMAIN-CONTAINING PROTEIN"/>
    <property type="match status" value="1"/>
</dbReference>
<dbReference type="SUPFAM" id="SSF81321">
    <property type="entry name" value="Family A G protein-coupled receptor-like"/>
    <property type="match status" value="1"/>
</dbReference>
<evidence type="ECO:0000313" key="11">
    <source>
        <dbReference type="EMBL" id="ROT63378.1"/>
    </source>
</evidence>
<feature type="transmembrane region" description="Helical" evidence="9">
    <location>
        <begin position="326"/>
        <end position="343"/>
    </location>
</feature>
<dbReference type="AlphaFoldDB" id="A0A423SGK2"/>
<evidence type="ECO:0000256" key="8">
    <source>
        <dbReference type="ARBA" id="ARBA00023224"/>
    </source>
</evidence>
<gene>
    <name evidence="11" type="ORF">C7M84_018747</name>
</gene>
<comment type="subcellular location">
    <subcellularLocation>
        <location evidence="1">Membrane</location>
        <topology evidence="1">Multi-pass membrane protein</topology>
    </subcellularLocation>
</comment>
<organism evidence="11 12">
    <name type="scientific">Penaeus vannamei</name>
    <name type="common">Whiteleg shrimp</name>
    <name type="synonym">Litopenaeus vannamei</name>
    <dbReference type="NCBI Taxonomy" id="6689"/>
    <lineage>
        <taxon>Eukaryota</taxon>
        <taxon>Metazoa</taxon>
        <taxon>Ecdysozoa</taxon>
        <taxon>Arthropoda</taxon>
        <taxon>Crustacea</taxon>
        <taxon>Multicrustacea</taxon>
        <taxon>Malacostraca</taxon>
        <taxon>Eumalacostraca</taxon>
        <taxon>Eucarida</taxon>
        <taxon>Decapoda</taxon>
        <taxon>Dendrobranchiata</taxon>
        <taxon>Penaeoidea</taxon>
        <taxon>Penaeidae</taxon>
        <taxon>Penaeus</taxon>
    </lineage>
</organism>
<dbReference type="InterPro" id="IPR000276">
    <property type="entry name" value="GPCR_Rhodpsn"/>
</dbReference>
<evidence type="ECO:0000256" key="4">
    <source>
        <dbReference type="ARBA" id="ARBA00022989"/>
    </source>
</evidence>
<dbReference type="OrthoDB" id="9046662at2759"/>
<keyword evidence="12" id="KW-1185">Reference proteome</keyword>
<dbReference type="STRING" id="6689.A0A423SGK2"/>
<dbReference type="PROSITE" id="PS50262">
    <property type="entry name" value="G_PROTEIN_RECEP_F1_2"/>
    <property type="match status" value="1"/>
</dbReference>
<keyword evidence="6 9" id="KW-0472">Membrane</keyword>
<keyword evidence="11" id="KW-0527">Neuropeptide</keyword>
<dbReference type="Gene3D" id="1.20.1070.10">
    <property type="entry name" value="Rhodopsin 7-helix transmembrane proteins"/>
    <property type="match status" value="1"/>
</dbReference>
<accession>A0A423SGK2</accession>
<feature type="transmembrane region" description="Helical" evidence="9">
    <location>
        <begin position="192"/>
        <end position="210"/>
    </location>
</feature>
<evidence type="ECO:0000256" key="2">
    <source>
        <dbReference type="ARBA" id="ARBA00010663"/>
    </source>
</evidence>